<name>A0A1I3AM24_9EURY</name>
<dbReference type="Proteomes" id="UP000323537">
    <property type="component" value="Unassembled WGS sequence"/>
</dbReference>
<reference evidence="2 3" key="1">
    <citation type="submission" date="2016-10" db="EMBL/GenBank/DDBJ databases">
        <authorList>
            <person name="Varghese N."/>
            <person name="Submissions S."/>
        </authorList>
    </citation>
    <scope>NUCLEOTIDE SEQUENCE [LARGE SCALE GENOMIC DNA]</scope>
    <source>
        <strain evidence="2 3">CGMCC 1.6377</strain>
    </source>
</reference>
<keyword evidence="3" id="KW-1185">Reference proteome</keyword>
<sequence>MSVNVRTTVGAFALIFLAVVAVAAVGGAVLDTAPPDTEPVADDHWQLDAVEPETVSEGGEIEMESSEPSNTVVVHLGSSTTGAGGGLPGLPIEDGDAPTEADIGTLGGARRGVTPLTAALIENGHEVRFYGGIGSGERLQSLLADADAFVTTSPGALSGPDADAVNSFVEAGGRTLVASDPGNAGALTDFGSPFGVYGDAGYVYDMEHNDAGYLSVIVQPPESTPLTEGVEQVVLRGAASVGSADDSATLTTAETSRLSTTRESGSYTVAVRSESLAVVGDSSFLAPENARRADNGVFIGNLADFLVSGDAPDVSFGPPTGPGGGTPPGGGMPPGGPTPPEPPEPPENATA</sequence>
<organism evidence="2 3">
    <name type="scientific">Halorubrum aquaticum</name>
    <dbReference type="NCBI Taxonomy" id="387340"/>
    <lineage>
        <taxon>Archaea</taxon>
        <taxon>Methanobacteriati</taxon>
        <taxon>Methanobacteriota</taxon>
        <taxon>Stenosarchaea group</taxon>
        <taxon>Halobacteria</taxon>
        <taxon>Halobacteriales</taxon>
        <taxon>Haloferacaceae</taxon>
        <taxon>Halorubrum</taxon>
    </lineage>
</organism>
<evidence type="ECO:0000313" key="2">
    <source>
        <dbReference type="EMBL" id="SFH50876.1"/>
    </source>
</evidence>
<feature type="region of interest" description="Disordered" evidence="1">
    <location>
        <begin position="309"/>
        <end position="351"/>
    </location>
</feature>
<accession>A0A1I3AM24</accession>
<gene>
    <name evidence="2" type="ORF">SAMN04488066_106108</name>
</gene>
<dbReference type="OrthoDB" id="239338at2157"/>
<protein>
    <submittedName>
        <fullName evidence="2">Uncharacterized protein</fullName>
    </submittedName>
</protein>
<proteinExistence type="predicted"/>
<dbReference type="EMBL" id="FOPZ01000006">
    <property type="protein sequence ID" value="SFH50876.1"/>
    <property type="molecule type" value="Genomic_DNA"/>
</dbReference>
<dbReference type="RefSeq" id="WP_149784135.1">
    <property type="nucleotide sequence ID" value="NZ_BAAADP010000004.1"/>
</dbReference>
<feature type="compositionally biased region" description="Pro residues" evidence="1">
    <location>
        <begin position="330"/>
        <end position="351"/>
    </location>
</feature>
<evidence type="ECO:0000313" key="3">
    <source>
        <dbReference type="Proteomes" id="UP000323537"/>
    </source>
</evidence>
<evidence type="ECO:0000256" key="1">
    <source>
        <dbReference type="SAM" id="MobiDB-lite"/>
    </source>
</evidence>
<dbReference type="AlphaFoldDB" id="A0A1I3AM24"/>